<dbReference type="GO" id="GO:0006355">
    <property type="term" value="P:regulation of DNA-templated transcription"/>
    <property type="evidence" value="ECO:0007669"/>
    <property type="project" value="InterPro"/>
</dbReference>
<dbReference type="OrthoDB" id="9810140at2"/>
<dbReference type="SMART" id="SM00422">
    <property type="entry name" value="HTH_MERR"/>
    <property type="match status" value="1"/>
</dbReference>
<feature type="region of interest" description="Disordered" evidence="1">
    <location>
        <begin position="164"/>
        <end position="262"/>
    </location>
</feature>
<proteinExistence type="predicted"/>
<dbReference type="CDD" id="cd04765">
    <property type="entry name" value="HTH_MlrA-like_sg2"/>
    <property type="match status" value="1"/>
</dbReference>
<dbReference type="GO" id="GO:0003677">
    <property type="term" value="F:DNA binding"/>
    <property type="evidence" value="ECO:0007669"/>
    <property type="project" value="InterPro"/>
</dbReference>
<name>A0A1H8BF73_9RHOB</name>
<evidence type="ECO:0000259" key="2">
    <source>
        <dbReference type="PROSITE" id="PS50937"/>
    </source>
</evidence>
<dbReference type="Pfam" id="PF13411">
    <property type="entry name" value="MerR_1"/>
    <property type="match status" value="1"/>
</dbReference>
<dbReference type="SUPFAM" id="SSF46955">
    <property type="entry name" value="Putative DNA-binding domain"/>
    <property type="match status" value="1"/>
</dbReference>
<feature type="compositionally biased region" description="Basic and acidic residues" evidence="1">
    <location>
        <begin position="224"/>
        <end position="238"/>
    </location>
</feature>
<keyword evidence="4" id="KW-1185">Reference proteome</keyword>
<evidence type="ECO:0000313" key="3">
    <source>
        <dbReference type="EMBL" id="SEM80648.1"/>
    </source>
</evidence>
<dbReference type="AlphaFoldDB" id="A0A1H8BF73"/>
<sequence>MDKSPDAFRTISEVADLLETPAHVLRFWESRFPQIKPVKRAGGRRYYRPVDVALISGIRRLLHDEGMTIRGVQKILREQGVRFVSGLADASDEDLHAASDADFIEAEEHAAPDTPEADPPAEVVSLAGWRAQPSSGSSDTAPARQTSLFDLPPFVAPALPEAMATQPDRPPLAEIGAVPPGDEGQPPDGISPAAVDELSAAATSAEDVSIPPAPPLVDSSQDAPHGEPVPKDEVHASVEDSPGAVPAPARVESAPPEPPAPLVWIPTRIRALSAADRAVLAAALAPLTQRLKALHRRLDDARGPRRR</sequence>
<dbReference type="STRING" id="933059.SAMN04488103_102134"/>
<dbReference type="EMBL" id="FOCE01000002">
    <property type="protein sequence ID" value="SEM80648.1"/>
    <property type="molecule type" value="Genomic_DNA"/>
</dbReference>
<dbReference type="InterPro" id="IPR000551">
    <property type="entry name" value="MerR-type_HTH_dom"/>
</dbReference>
<protein>
    <submittedName>
        <fullName evidence="3">MerR HTH family regulatory protein</fullName>
    </submittedName>
</protein>
<reference evidence="3 4" key="1">
    <citation type="submission" date="2016-10" db="EMBL/GenBank/DDBJ databases">
        <authorList>
            <person name="de Groot N.N."/>
        </authorList>
    </citation>
    <scope>NUCLEOTIDE SEQUENCE [LARGE SCALE GENOMIC DNA]</scope>
    <source>
        <strain evidence="3 4">DSM 3857</strain>
    </source>
</reference>
<dbReference type="PROSITE" id="PS50937">
    <property type="entry name" value="HTH_MERR_2"/>
    <property type="match status" value="1"/>
</dbReference>
<evidence type="ECO:0000313" key="4">
    <source>
        <dbReference type="Proteomes" id="UP000198761"/>
    </source>
</evidence>
<dbReference type="Proteomes" id="UP000198761">
    <property type="component" value="Unassembled WGS sequence"/>
</dbReference>
<accession>A0A1H8BF73</accession>
<dbReference type="InterPro" id="IPR009061">
    <property type="entry name" value="DNA-bd_dom_put_sf"/>
</dbReference>
<feature type="domain" description="HTH merR-type" evidence="2">
    <location>
        <begin position="10"/>
        <end position="78"/>
    </location>
</feature>
<organism evidence="3 4">
    <name type="scientific">Gemmobacter aquatilis</name>
    <dbReference type="NCBI Taxonomy" id="933059"/>
    <lineage>
        <taxon>Bacteria</taxon>
        <taxon>Pseudomonadati</taxon>
        <taxon>Pseudomonadota</taxon>
        <taxon>Alphaproteobacteria</taxon>
        <taxon>Rhodobacterales</taxon>
        <taxon>Paracoccaceae</taxon>
        <taxon>Gemmobacter</taxon>
    </lineage>
</organism>
<evidence type="ECO:0000256" key="1">
    <source>
        <dbReference type="SAM" id="MobiDB-lite"/>
    </source>
</evidence>
<gene>
    <name evidence="3" type="ORF">SAMN04488103_102134</name>
</gene>
<dbReference type="Gene3D" id="1.10.1660.10">
    <property type="match status" value="1"/>
</dbReference>